<dbReference type="AlphaFoldDB" id="A0A814PF01"/>
<dbReference type="PROSITE" id="PS50262">
    <property type="entry name" value="G_PROTEIN_RECEP_F1_2"/>
    <property type="match status" value="1"/>
</dbReference>
<dbReference type="Proteomes" id="UP000663854">
    <property type="component" value="Unassembled WGS sequence"/>
</dbReference>
<evidence type="ECO:0000313" key="9">
    <source>
        <dbReference type="EMBL" id="CAF1106967.1"/>
    </source>
</evidence>
<feature type="transmembrane region" description="Helical" evidence="6">
    <location>
        <begin position="330"/>
        <end position="356"/>
    </location>
</feature>
<gene>
    <name evidence="9" type="ORF">PYM288_LOCUS19979</name>
</gene>
<feature type="transmembrane region" description="Helical" evidence="6">
    <location>
        <begin position="506"/>
        <end position="530"/>
    </location>
</feature>
<dbReference type="InterPro" id="IPR000276">
    <property type="entry name" value="GPCR_Rhodpsn"/>
</dbReference>
<feature type="disulfide bond" evidence="5">
    <location>
        <begin position="91"/>
        <end position="100"/>
    </location>
</feature>
<evidence type="ECO:0000256" key="5">
    <source>
        <dbReference type="PROSITE-ProRule" id="PRU00076"/>
    </source>
</evidence>
<dbReference type="InterPro" id="IPR000742">
    <property type="entry name" value="EGF"/>
</dbReference>
<organism evidence="9 10">
    <name type="scientific">Rotaria sordida</name>
    <dbReference type="NCBI Taxonomy" id="392033"/>
    <lineage>
        <taxon>Eukaryota</taxon>
        <taxon>Metazoa</taxon>
        <taxon>Spiralia</taxon>
        <taxon>Gnathifera</taxon>
        <taxon>Rotifera</taxon>
        <taxon>Eurotatoria</taxon>
        <taxon>Bdelloidea</taxon>
        <taxon>Philodinida</taxon>
        <taxon>Philodinidae</taxon>
        <taxon>Rotaria</taxon>
    </lineage>
</organism>
<evidence type="ECO:0000256" key="3">
    <source>
        <dbReference type="ARBA" id="ARBA00022989"/>
    </source>
</evidence>
<feature type="domain" description="G-protein coupled receptors family 1 profile" evidence="8">
    <location>
        <begin position="348"/>
        <end position="608"/>
    </location>
</feature>
<evidence type="ECO:0000259" key="8">
    <source>
        <dbReference type="PROSITE" id="PS50262"/>
    </source>
</evidence>
<dbReference type="SUPFAM" id="SSF57196">
    <property type="entry name" value="EGF/Laminin"/>
    <property type="match status" value="1"/>
</dbReference>
<dbReference type="GO" id="GO:0016020">
    <property type="term" value="C:membrane"/>
    <property type="evidence" value="ECO:0007669"/>
    <property type="project" value="UniProtKB-SubCell"/>
</dbReference>
<sequence>NDNSFCQCYREWTGKYCNISYRCTCSSDSLCIGISSNNRSICICPLHKWGSQCLLHNTICYSNQNATCQNNGKCIPIDENIISDKPFICICPKGFSGERCEIVDSKIILSFHKDIILSQTMFVHFIRAIDNGLHENGSTFKTIFTNQKPVTIEWAHPFHVAFLDFFNNNYYLIIVQNKYNPSTKIIRTITPLDHCKHISEILNETIVKLHPLRRIKYYQLPCQKRSPLLSCFYDDNHFCFCNDYDHQRLTNCFEFNHGIEHNCFGQSNCENGAHCLQNKATCPQTSICVCPKCFYGVRCQFTSNLFDLSLDAILGYYIQPHINIKYQSSIVQVSIVLTMILIIAGIIDSVLSIITFGNKEACKAGCGLYLLTSSIITLLIVIIFALKFWILIIAQITYMTNQSFLKFQCISIDFLLRIGLSMDQWLNACVAIERTITIIKGTRFDQNKSKQIAKYIILVLLFTITSTTIHDPIHRRLLNENDDDVDEKRIWCIVSYSSNLRAFNSFILIFHFLAPFFINTISAIIIIVMITRQRTTVRQHQPYKELLREQFQQHINLIIAPFVLVILAVPRLIISFVGGCLKSTSGSWLSLIGYLISFVPSMLTFLLFVFPSESYKQIFRKTIEQYGRTMRI</sequence>
<dbReference type="Gene3D" id="2.10.25.10">
    <property type="entry name" value="Laminin"/>
    <property type="match status" value="1"/>
</dbReference>
<dbReference type="GO" id="GO:0004930">
    <property type="term" value="F:G protein-coupled receptor activity"/>
    <property type="evidence" value="ECO:0007669"/>
    <property type="project" value="InterPro"/>
</dbReference>
<evidence type="ECO:0000259" key="7">
    <source>
        <dbReference type="PROSITE" id="PS50026"/>
    </source>
</evidence>
<feature type="transmembrane region" description="Helical" evidence="6">
    <location>
        <begin position="452"/>
        <end position="469"/>
    </location>
</feature>
<keyword evidence="5" id="KW-1015">Disulfide bond</keyword>
<evidence type="ECO:0000256" key="4">
    <source>
        <dbReference type="ARBA" id="ARBA00023136"/>
    </source>
</evidence>
<accession>A0A814PF01</accession>
<dbReference type="PROSITE" id="PS01186">
    <property type="entry name" value="EGF_2"/>
    <property type="match status" value="1"/>
</dbReference>
<dbReference type="InterPro" id="IPR017452">
    <property type="entry name" value="GPCR_Rhodpsn_7TM"/>
</dbReference>
<feature type="transmembrane region" description="Helical" evidence="6">
    <location>
        <begin position="368"/>
        <end position="394"/>
    </location>
</feature>
<feature type="transmembrane region" description="Helical" evidence="6">
    <location>
        <begin position="555"/>
        <end position="576"/>
    </location>
</feature>
<dbReference type="Gene3D" id="1.20.1070.10">
    <property type="entry name" value="Rhodopsin 7-helix transmembrane proteins"/>
    <property type="match status" value="1"/>
</dbReference>
<keyword evidence="3 6" id="KW-1133">Transmembrane helix</keyword>
<comment type="caution">
    <text evidence="9">The sequence shown here is derived from an EMBL/GenBank/DDBJ whole genome shotgun (WGS) entry which is preliminary data.</text>
</comment>
<evidence type="ECO:0000256" key="2">
    <source>
        <dbReference type="ARBA" id="ARBA00022692"/>
    </source>
</evidence>
<dbReference type="InterPro" id="IPR051830">
    <property type="entry name" value="NOTCH_homolog"/>
</dbReference>
<reference evidence="9" key="1">
    <citation type="submission" date="2021-02" db="EMBL/GenBank/DDBJ databases">
        <authorList>
            <person name="Nowell W R."/>
        </authorList>
    </citation>
    <scope>NUCLEOTIDE SEQUENCE</scope>
</reference>
<dbReference type="CDD" id="cd00054">
    <property type="entry name" value="EGF_CA"/>
    <property type="match status" value="1"/>
</dbReference>
<evidence type="ECO:0000256" key="6">
    <source>
        <dbReference type="SAM" id="Phobius"/>
    </source>
</evidence>
<keyword evidence="4 6" id="KW-0472">Membrane</keyword>
<protein>
    <submittedName>
        <fullName evidence="9">Uncharacterized protein</fullName>
    </submittedName>
</protein>
<dbReference type="Pfam" id="PF00008">
    <property type="entry name" value="EGF"/>
    <property type="match status" value="1"/>
</dbReference>
<comment type="subcellular location">
    <subcellularLocation>
        <location evidence="1">Membrane</location>
    </subcellularLocation>
</comment>
<feature type="domain" description="EGF-like" evidence="7">
    <location>
        <begin position="56"/>
        <end position="101"/>
    </location>
</feature>
<comment type="caution">
    <text evidence="5">Lacks conserved residue(s) required for the propagation of feature annotation.</text>
</comment>
<feature type="non-terminal residue" evidence="9">
    <location>
        <position position="1"/>
    </location>
</feature>
<dbReference type="SMART" id="SM00181">
    <property type="entry name" value="EGF"/>
    <property type="match status" value="2"/>
</dbReference>
<dbReference type="PROSITE" id="PS50026">
    <property type="entry name" value="EGF_3"/>
    <property type="match status" value="1"/>
</dbReference>
<dbReference type="PANTHER" id="PTHR24033:SF232">
    <property type="entry name" value="LAMININ SUBUNIT GAMMA-2-RELATED"/>
    <property type="match status" value="1"/>
</dbReference>
<evidence type="ECO:0000256" key="1">
    <source>
        <dbReference type="ARBA" id="ARBA00004370"/>
    </source>
</evidence>
<dbReference type="Pfam" id="PF00001">
    <property type="entry name" value="7tm_1"/>
    <property type="match status" value="1"/>
</dbReference>
<feature type="transmembrane region" description="Helical" evidence="6">
    <location>
        <begin position="588"/>
        <end position="610"/>
    </location>
</feature>
<evidence type="ECO:0000313" key="10">
    <source>
        <dbReference type="Proteomes" id="UP000663854"/>
    </source>
</evidence>
<keyword evidence="2 6" id="KW-0812">Transmembrane</keyword>
<keyword evidence="5" id="KW-0245">EGF-like domain</keyword>
<dbReference type="SUPFAM" id="SSF81321">
    <property type="entry name" value="Family A G protein-coupled receptor-like"/>
    <property type="match status" value="1"/>
</dbReference>
<dbReference type="PANTHER" id="PTHR24033">
    <property type="entry name" value="EGF-LIKE DOMAIN-CONTAINING PROTEIN"/>
    <property type="match status" value="1"/>
</dbReference>
<proteinExistence type="predicted"/>
<name>A0A814PF01_9BILA</name>
<dbReference type="PROSITE" id="PS00022">
    <property type="entry name" value="EGF_1"/>
    <property type="match status" value="4"/>
</dbReference>
<dbReference type="EMBL" id="CAJNOH010000701">
    <property type="protein sequence ID" value="CAF1106967.1"/>
    <property type="molecule type" value="Genomic_DNA"/>
</dbReference>